<reference evidence="2 3" key="1">
    <citation type="submission" date="2019-02" db="EMBL/GenBank/DDBJ databases">
        <title>Deep-cultivation of Planctomycetes and their phenomic and genomic characterization uncovers novel biology.</title>
        <authorList>
            <person name="Wiegand S."/>
            <person name="Jogler M."/>
            <person name="Boedeker C."/>
            <person name="Pinto D."/>
            <person name="Vollmers J."/>
            <person name="Rivas-Marin E."/>
            <person name="Kohn T."/>
            <person name="Peeters S.H."/>
            <person name="Heuer A."/>
            <person name="Rast P."/>
            <person name="Oberbeckmann S."/>
            <person name="Bunk B."/>
            <person name="Jeske O."/>
            <person name="Meyerdierks A."/>
            <person name="Storesund J.E."/>
            <person name="Kallscheuer N."/>
            <person name="Luecker S."/>
            <person name="Lage O.M."/>
            <person name="Pohl T."/>
            <person name="Merkel B.J."/>
            <person name="Hornburger P."/>
            <person name="Mueller R.-W."/>
            <person name="Bruemmer F."/>
            <person name="Labrenz M."/>
            <person name="Spormann A.M."/>
            <person name="Op den Camp H."/>
            <person name="Overmann J."/>
            <person name="Amann R."/>
            <person name="Jetten M.S.M."/>
            <person name="Mascher T."/>
            <person name="Medema M.H."/>
            <person name="Devos D.P."/>
            <person name="Kaster A.-K."/>
            <person name="Ovreas L."/>
            <person name="Rohde M."/>
            <person name="Galperin M.Y."/>
            <person name="Jogler C."/>
        </authorList>
    </citation>
    <scope>NUCLEOTIDE SEQUENCE [LARGE SCALE GENOMIC DNA]</scope>
    <source>
        <strain evidence="2 3">Pan44</strain>
    </source>
</reference>
<proteinExistence type="predicted"/>
<evidence type="ECO:0000313" key="3">
    <source>
        <dbReference type="Proteomes" id="UP000315700"/>
    </source>
</evidence>
<protein>
    <recommendedName>
        <fullName evidence="1">LssY-like C-terminal domain-containing protein</fullName>
    </recommendedName>
</protein>
<dbReference type="InterPro" id="IPR025902">
    <property type="entry name" value="LssY-like-C_dom"/>
</dbReference>
<dbReference type="KEGG" id="ccos:Pan44_40500"/>
<dbReference type="AlphaFoldDB" id="A0A517SIP1"/>
<dbReference type="Pfam" id="PF14067">
    <property type="entry name" value="LssY_C"/>
    <property type="match status" value="1"/>
</dbReference>
<dbReference type="InParanoid" id="A0A517SIP1"/>
<evidence type="ECO:0000259" key="1">
    <source>
        <dbReference type="Pfam" id="PF14067"/>
    </source>
</evidence>
<feature type="domain" description="LssY-like C-terminal" evidence="1">
    <location>
        <begin position="37"/>
        <end position="218"/>
    </location>
</feature>
<organism evidence="2 3">
    <name type="scientific">Caulifigura coniformis</name>
    <dbReference type="NCBI Taxonomy" id="2527983"/>
    <lineage>
        <taxon>Bacteria</taxon>
        <taxon>Pseudomonadati</taxon>
        <taxon>Planctomycetota</taxon>
        <taxon>Planctomycetia</taxon>
        <taxon>Planctomycetales</taxon>
        <taxon>Planctomycetaceae</taxon>
        <taxon>Caulifigura</taxon>
    </lineage>
</organism>
<evidence type="ECO:0000313" key="2">
    <source>
        <dbReference type="EMBL" id="QDT56001.1"/>
    </source>
</evidence>
<dbReference type="EMBL" id="CP036271">
    <property type="protein sequence ID" value="QDT56001.1"/>
    <property type="molecule type" value="Genomic_DNA"/>
</dbReference>
<name>A0A517SIP1_9PLAN</name>
<accession>A0A517SIP1</accession>
<dbReference type="Proteomes" id="UP000315700">
    <property type="component" value="Chromosome"/>
</dbReference>
<keyword evidence="3" id="KW-1185">Reference proteome</keyword>
<dbReference type="RefSeq" id="WP_145032682.1">
    <property type="nucleotide sequence ID" value="NZ_CP036271.1"/>
</dbReference>
<sequence>MLTALGCTLALWGMLAYLLLPEWWSFHFHRHPSLDDTPGITQTGSGIPGDPINVALIGARDDVDRSMRAAGWRAADPLGLESDARIAADTVLDRPYQTAPVSSLYLYGRKEDLAFEMPVGGNPQHRHHVRFWRSPVDDPDGRPMWVGSASYDKGIGFSHTTGQVTHHIAEDIDTERDHVIESLKAAQTLSETYIEAGFHKTLSGKNGGGDPWKTDGDLWAGVLNADGE</sequence>
<dbReference type="OrthoDB" id="3725455at2"/>
<gene>
    <name evidence="2" type="ORF">Pan44_40500</name>
</gene>